<evidence type="ECO:0000256" key="6">
    <source>
        <dbReference type="SAM" id="Phobius"/>
    </source>
</evidence>
<dbReference type="Pfam" id="PF03073">
    <property type="entry name" value="TspO_MBR"/>
    <property type="match status" value="1"/>
</dbReference>
<dbReference type="Proteomes" id="UP000199759">
    <property type="component" value="Unassembled WGS sequence"/>
</dbReference>
<evidence type="ECO:0000256" key="4">
    <source>
        <dbReference type="ARBA" id="ARBA00022989"/>
    </source>
</evidence>
<feature type="transmembrane region" description="Helical" evidence="6">
    <location>
        <begin position="83"/>
        <end position="105"/>
    </location>
</feature>
<evidence type="ECO:0000256" key="2">
    <source>
        <dbReference type="ARBA" id="ARBA00007524"/>
    </source>
</evidence>
<comment type="similarity">
    <text evidence="2">Belongs to the TspO/BZRP family.</text>
</comment>
<feature type="transmembrane region" description="Helical" evidence="6">
    <location>
        <begin position="111"/>
        <end position="129"/>
    </location>
</feature>
<dbReference type="PANTHER" id="PTHR10057:SF0">
    <property type="entry name" value="TRANSLOCATOR PROTEIN"/>
    <property type="match status" value="1"/>
</dbReference>
<accession>A0A1G9LIJ1</accession>
<comment type="subcellular location">
    <subcellularLocation>
        <location evidence="1">Membrane</location>
        <topology evidence="1">Multi-pass membrane protein</topology>
    </subcellularLocation>
</comment>
<feature type="transmembrane region" description="Helical" evidence="6">
    <location>
        <begin position="12"/>
        <end position="32"/>
    </location>
</feature>
<dbReference type="PANTHER" id="PTHR10057">
    <property type="entry name" value="PERIPHERAL-TYPE BENZODIAZEPINE RECEPTOR"/>
    <property type="match status" value="1"/>
</dbReference>
<dbReference type="GO" id="GO:0016020">
    <property type="term" value="C:membrane"/>
    <property type="evidence" value="ECO:0007669"/>
    <property type="project" value="UniProtKB-SubCell"/>
</dbReference>
<dbReference type="Gene3D" id="1.20.1260.100">
    <property type="entry name" value="TspO/MBR protein"/>
    <property type="match status" value="1"/>
</dbReference>
<sequence>MDASNRPGVIRLLIYMLVAAGVSGGFAGWVQSSEAALWTANLNTPDWTPVGILPNLISILTMQLIAISLWITQRSERGAFRFLAAALTLGIVAGLALQVCITFGGRDVQSGFLAALALWLYALFTVAIVGRCSRPAGWLLWPLFAWLTFVVALSFEVMRLNNTSTFVGGL</sequence>
<keyword evidence="4 6" id="KW-1133">Transmembrane helix</keyword>
<evidence type="ECO:0000256" key="5">
    <source>
        <dbReference type="ARBA" id="ARBA00023136"/>
    </source>
</evidence>
<keyword evidence="5 6" id="KW-0472">Membrane</keyword>
<protein>
    <submittedName>
        <fullName evidence="7">TspO and MBR related proteins</fullName>
    </submittedName>
</protein>
<evidence type="ECO:0000313" key="7">
    <source>
        <dbReference type="EMBL" id="SDL61697.1"/>
    </source>
</evidence>
<reference evidence="7 8" key="1">
    <citation type="submission" date="2016-10" db="EMBL/GenBank/DDBJ databases">
        <authorList>
            <person name="de Groot N.N."/>
        </authorList>
    </citation>
    <scope>NUCLEOTIDE SEQUENCE [LARGE SCALE GENOMIC DNA]</scope>
    <source>
        <strain evidence="7 8">DSM 16077</strain>
    </source>
</reference>
<evidence type="ECO:0000256" key="3">
    <source>
        <dbReference type="ARBA" id="ARBA00022692"/>
    </source>
</evidence>
<dbReference type="OrthoDB" id="7631804at2"/>
<feature type="transmembrane region" description="Helical" evidence="6">
    <location>
        <begin position="136"/>
        <end position="155"/>
    </location>
</feature>
<dbReference type="GO" id="GO:0033013">
    <property type="term" value="P:tetrapyrrole metabolic process"/>
    <property type="evidence" value="ECO:0007669"/>
    <property type="project" value="UniProtKB-ARBA"/>
</dbReference>
<dbReference type="AlphaFoldDB" id="A0A1G9LIJ1"/>
<dbReference type="InterPro" id="IPR004307">
    <property type="entry name" value="TspO_MBR"/>
</dbReference>
<proteinExistence type="inferred from homology"/>
<dbReference type="RefSeq" id="WP_091765035.1">
    <property type="nucleotide sequence ID" value="NZ_FNHG01000001.1"/>
</dbReference>
<dbReference type="EMBL" id="FNHG01000001">
    <property type="protein sequence ID" value="SDL61697.1"/>
    <property type="molecule type" value="Genomic_DNA"/>
</dbReference>
<feature type="transmembrane region" description="Helical" evidence="6">
    <location>
        <begin position="52"/>
        <end position="71"/>
    </location>
</feature>
<gene>
    <name evidence="7" type="ORF">SAMN04488568_10170</name>
</gene>
<evidence type="ECO:0000313" key="8">
    <source>
        <dbReference type="Proteomes" id="UP000199759"/>
    </source>
</evidence>
<organism evidence="7 8">
    <name type="scientific">Maricaulis salignorans</name>
    <dbReference type="NCBI Taxonomy" id="144026"/>
    <lineage>
        <taxon>Bacteria</taxon>
        <taxon>Pseudomonadati</taxon>
        <taxon>Pseudomonadota</taxon>
        <taxon>Alphaproteobacteria</taxon>
        <taxon>Maricaulales</taxon>
        <taxon>Maricaulaceae</taxon>
        <taxon>Maricaulis</taxon>
    </lineage>
</organism>
<keyword evidence="8" id="KW-1185">Reference proteome</keyword>
<keyword evidence="3 6" id="KW-0812">Transmembrane</keyword>
<name>A0A1G9LIJ1_9PROT</name>
<dbReference type="InterPro" id="IPR038330">
    <property type="entry name" value="TspO/MBR-related_sf"/>
</dbReference>
<evidence type="ECO:0000256" key="1">
    <source>
        <dbReference type="ARBA" id="ARBA00004141"/>
    </source>
</evidence>
<dbReference type="STRING" id="144026.SAMN04488568_10170"/>